<dbReference type="Gene3D" id="3.40.50.12780">
    <property type="entry name" value="N-terminal domain of ligase-like"/>
    <property type="match status" value="1"/>
</dbReference>
<dbReference type="Pfam" id="PF00501">
    <property type="entry name" value="AMP-binding"/>
    <property type="match status" value="1"/>
</dbReference>
<evidence type="ECO:0000256" key="2">
    <source>
        <dbReference type="ARBA" id="ARBA00022553"/>
    </source>
</evidence>
<name>A0A9J6CFC2_POLVA</name>
<dbReference type="PANTHER" id="PTHR44845:SF6">
    <property type="entry name" value="BETA-ALANINE-ACTIVATING ENZYME"/>
    <property type="match status" value="1"/>
</dbReference>
<dbReference type="Gene3D" id="3.40.630.30">
    <property type="match status" value="1"/>
</dbReference>
<dbReference type="InterPro" id="IPR042099">
    <property type="entry name" value="ANL_N_sf"/>
</dbReference>
<feature type="domain" description="AMP-dependent synthetase/ligase" evidence="4">
    <location>
        <begin position="39"/>
        <end position="412"/>
    </location>
</feature>
<reference evidence="5" key="1">
    <citation type="submission" date="2021-03" db="EMBL/GenBank/DDBJ databases">
        <title>Chromosome level genome of the anhydrobiotic midge Polypedilum vanderplanki.</title>
        <authorList>
            <person name="Yoshida Y."/>
            <person name="Kikawada T."/>
            <person name="Gusev O."/>
        </authorList>
    </citation>
    <scope>NUCLEOTIDE SEQUENCE</scope>
    <source>
        <strain evidence="5">NIAS01</strain>
        <tissue evidence="5">Whole body or cell culture</tissue>
    </source>
</reference>
<keyword evidence="1" id="KW-0596">Phosphopantetheine</keyword>
<keyword evidence="6" id="KW-1185">Reference proteome</keyword>
<comment type="caution">
    <text evidence="5">The sequence shown here is derived from an EMBL/GenBank/DDBJ whole genome shotgun (WGS) entry which is preliminary data.</text>
</comment>
<dbReference type="Proteomes" id="UP001107558">
    <property type="component" value="Chromosome 1"/>
</dbReference>
<dbReference type="AlphaFoldDB" id="A0A9J6CFC2"/>
<keyword evidence="3" id="KW-0175">Coiled coil</keyword>
<organism evidence="5 6">
    <name type="scientific">Polypedilum vanderplanki</name>
    <name type="common">Sleeping chironomid midge</name>
    <dbReference type="NCBI Taxonomy" id="319348"/>
    <lineage>
        <taxon>Eukaryota</taxon>
        <taxon>Metazoa</taxon>
        <taxon>Ecdysozoa</taxon>
        <taxon>Arthropoda</taxon>
        <taxon>Hexapoda</taxon>
        <taxon>Insecta</taxon>
        <taxon>Pterygota</taxon>
        <taxon>Neoptera</taxon>
        <taxon>Endopterygota</taxon>
        <taxon>Diptera</taxon>
        <taxon>Nematocera</taxon>
        <taxon>Chironomoidea</taxon>
        <taxon>Chironomidae</taxon>
        <taxon>Chironominae</taxon>
        <taxon>Polypedilum</taxon>
        <taxon>Polypedilum</taxon>
    </lineage>
</organism>
<keyword evidence="2" id="KW-0597">Phosphoprotein</keyword>
<dbReference type="OrthoDB" id="416786at2759"/>
<evidence type="ECO:0000259" key="4">
    <source>
        <dbReference type="Pfam" id="PF00501"/>
    </source>
</evidence>
<accession>A0A9J6CFC2</accession>
<evidence type="ECO:0000256" key="3">
    <source>
        <dbReference type="SAM" id="Coils"/>
    </source>
</evidence>
<proteinExistence type="predicted"/>
<dbReference type="SUPFAM" id="SSF56801">
    <property type="entry name" value="Acetyl-CoA synthetase-like"/>
    <property type="match status" value="1"/>
</dbReference>
<evidence type="ECO:0000256" key="1">
    <source>
        <dbReference type="ARBA" id="ARBA00022450"/>
    </source>
</evidence>
<dbReference type="InterPro" id="IPR000873">
    <property type="entry name" value="AMP-dep_synth/lig_dom"/>
</dbReference>
<sequence>MDLNSFAESLKAPKKIKIKDIFLNGIRRNYNQILLHEKFEKIVEAFPDAKAIISEEGNDTYTMTYKELSLASDKLYQVIFELLKENEYFTKNESPFIAIIMRPSYQMIITILAIWKAGCGYLPLDFNDRSSYIKSILNESKPEMIFIEDFRFNDPNLEDFRVYNINELLEKSKDTISVPINEEKPENSKYKTALVLYSTTYLRQPKGTKISHDNCMQRIEWQWEFYPYSKNEKSCIVHNSNFHIDCFAETWAPLLSGKCLIIMNESNRNDPLKLIEKMEEFKIMRFYGRPMKVQKILEVAKEKKKENSKQLENVKLWISSGEKMPKSLAIEFFNYYNNDGCHTIANFYGCTETTGDCCTFSMSSLEQIQDIDEIPLGLPNPNTYIYILDENLDQVKLGEIGEIYVSGAFLAKCEIISEANRFESKTFYRNSFNLHPTFWTMFQTGDLGYIKNGLLYFESRKDRKCRAGDDYTIDLDELDKKLNDIDYVENAYVTYKDFKILAFIQLKRSYSGKSEKEIQFDLKNILPEYGVPKVNLVFKMPIVDDNKIDIKQLLLEYENHEKEIKRKTLHVNFNFDDVEPDRIEFVKEIFRIIGIRIGFDVKDVISLKSNFFQIGGSKSNIVSCVGDLRTEGFYINLEDFLEAKNFDEIIKKIIKNERMSLFSAKVLTIERNTEWRIQLAYNEDAVEAAELIANYYITKKPLFKFFPNLRKESIIKFVVGNWYYFVEKRLSFKIVGLSNKIIGMCLNIEIQDQKLLEMKDLKEVKPLMDYLVFLSQKFDFKPYKFQKVLMPYMIAADVSLSQKDEIRVIYHLEEYLVEFMRSCEYRLIFAESTSPLTIQLRKICFDYRTFKEFPVNRYIDSQGNRIFQSADVNLKTFIQIYENK</sequence>
<protein>
    <recommendedName>
        <fullName evidence="4">AMP-dependent synthetase/ligase domain-containing protein</fullName>
    </recommendedName>
</protein>
<gene>
    <name evidence="5" type="ORF">PVAND_010011</name>
</gene>
<evidence type="ECO:0000313" key="5">
    <source>
        <dbReference type="EMBL" id="KAG5680504.1"/>
    </source>
</evidence>
<dbReference type="EMBL" id="JADBJN010000001">
    <property type="protein sequence ID" value="KAG5680504.1"/>
    <property type="molecule type" value="Genomic_DNA"/>
</dbReference>
<evidence type="ECO:0000313" key="6">
    <source>
        <dbReference type="Proteomes" id="UP001107558"/>
    </source>
</evidence>
<feature type="coiled-coil region" evidence="3">
    <location>
        <begin position="543"/>
        <end position="570"/>
    </location>
</feature>
<dbReference type="PANTHER" id="PTHR44845">
    <property type="entry name" value="CARRIER DOMAIN-CONTAINING PROTEIN"/>
    <property type="match status" value="1"/>
</dbReference>